<organism evidence="2 3">
    <name type="scientific">Plasmodium falciparum NF135/5.C10</name>
    <dbReference type="NCBI Taxonomy" id="1036726"/>
    <lineage>
        <taxon>Eukaryota</taxon>
        <taxon>Sar</taxon>
        <taxon>Alveolata</taxon>
        <taxon>Apicomplexa</taxon>
        <taxon>Aconoidasida</taxon>
        <taxon>Haemosporida</taxon>
        <taxon>Plasmodiidae</taxon>
        <taxon>Plasmodium</taxon>
        <taxon>Plasmodium (Laverania)</taxon>
    </lineage>
</organism>
<reference evidence="2 3" key="1">
    <citation type="submission" date="2013-02" db="EMBL/GenBank/DDBJ databases">
        <title>The Genome Annotation of Plasmodium falciparum NF135/5.C10.</title>
        <authorList>
            <consortium name="The Broad Institute Genome Sequencing Platform"/>
            <consortium name="The Broad Institute Genome Sequencing Center for Infectious Disease"/>
            <person name="Neafsey D."/>
            <person name="Hoffman S."/>
            <person name="Volkman S."/>
            <person name="Rosenthal P."/>
            <person name="Walker B."/>
            <person name="Young S.K."/>
            <person name="Zeng Q."/>
            <person name="Gargeya S."/>
            <person name="Fitzgerald M."/>
            <person name="Haas B."/>
            <person name="Abouelleil A."/>
            <person name="Allen A.W."/>
            <person name="Alvarado L."/>
            <person name="Arachchi H.M."/>
            <person name="Berlin A.M."/>
            <person name="Chapman S.B."/>
            <person name="Gainer-Dewar J."/>
            <person name="Goldberg J."/>
            <person name="Griggs A."/>
            <person name="Gujja S."/>
            <person name="Hansen M."/>
            <person name="Howarth C."/>
            <person name="Imamovic A."/>
            <person name="Ireland A."/>
            <person name="Larimer J."/>
            <person name="McCowan C."/>
            <person name="Murphy C."/>
            <person name="Pearson M."/>
            <person name="Poon T.W."/>
            <person name="Priest M."/>
            <person name="Roberts A."/>
            <person name="Saif S."/>
            <person name="Shea T."/>
            <person name="Sisk P."/>
            <person name="Sykes S."/>
            <person name="Wortman J."/>
            <person name="Nusbaum C."/>
            <person name="Birren B."/>
        </authorList>
    </citation>
    <scope>NUCLEOTIDE SEQUENCE [LARGE SCALE GENOMIC DNA]</scope>
    <source>
        <strain evidence="2 3">NF135/5.C10</strain>
    </source>
</reference>
<keyword evidence="1" id="KW-0812">Transmembrane</keyword>
<evidence type="ECO:0000256" key="1">
    <source>
        <dbReference type="SAM" id="Phobius"/>
    </source>
</evidence>
<dbReference type="EMBL" id="KI926044">
    <property type="protein sequence ID" value="ETW43478.1"/>
    <property type="molecule type" value="Genomic_DNA"/>
</dbReference>
<evidence type="ECO:0000313" key="3">
    <source>
        <dbReference type="Proteomes" id="UP000019114"/>
    </source>
</evidence>
<evidence type="ECO:0000313" key="2">
    <source>
        <dbReference type="EMBL" id="ETW43478.1"/>
    </source>
</evidence>
<gene>
    <name evidence="2" type="ORF">PFNF135_02391</name>
</gene>
<protein>
    <submittedName>
        <fullName evidence="2">Uncharacterized protein</fullName>
    </submittedName>
</protein>
<sequence length="60" mass="7387">MIKTSNKHIIYHFNIYDVVIIGFIYLFFSITHIIGVYIKKIYIFYIRNKSMFNVKYFIIK</sequence>
<keyword evidence="1" id="KW-1133">Transmembrane helix</keyword>
<name>W4IIE0_PLAFA</name>
<dbReference type="AlphaFoldDB" id="W4IIE0"/>
<proteinExistence type="predicted"/>
<reference evidence="2 3" key="2">
    <citation type="submission" date="2013-02" db="EMBL/GenBank/DDBJ databases">
        <title>The Genome Sequence of Plasmodium falciparum NF135/5.C10.</title>
        <authorList>
            <consortium name="The Broad Institute Genome Sequencing Platform"/>
            <consortium name="The Broad Institute Genome Sequencing Center for Infectious Disease"/>
            <person name="Neafsey D."/>
            <person name="Cheeseman I."/>
            <person name="Volkman S."/>
            <person name="Adams J."/>
            <person name="Walker B."/>
            <person name="Young S.K."/>
            <person name="Zeng Q."/>
            <person name="Gargeya S."/>
            <person name="Fitzgerald M."/>
            <person name="Haas B."/>
            <person name="Abouelleil A."/>
            <person name="Alvarado L."/>
            <person name="Arachchi H.M."/>
            <person name="Berlin A.M."/>
            <person name="Chapman S.B."/>
            <person name="Dewar J."/>
            <person name="Goldberg J."/>
            <person name="Griggs A."/>
            <person name="Gujja S."/>
            <person name="Hansen M."/>
            <person name="Howarth C."/>
            <person name="Imamovic A."/>
            <person name="Larimer J."/>
            <person name="McCowan C."/>
            <person name="Murphy C."/>
            <person name="Neiman D."/>
            <person name="Pearson M."/>
            <person name="Priest M."/>
            <person name="Roberts A."/>
            <person name="Saif S."/>
            <person name="Shea T."/>
            <person name="Sisk P."/>
            <person name="Sykes S."/>
            <person name="Wortman J."/>
            <person name="Nusbaum C."/>
            <person name="Birren B."/>
        </authorList>
    </citation>
    <scope>NUCLEOTIDE SEQUENCE [LARGE SCALE GENOMIC DNA]</scope>
    <source>
        <strain evidence="2 3">NF135/5.C10</strain>
    </source>
</reference>
<keyword evidence="1" id="KW-0472">Membrane</keyword>
<accession>W4IIE0</accession>
<feature type="transmembrane region" description="Helical" evidence="1">
    <location>
        <begin position="15"/>
        <end position="38"/>
    </location>
</feature>
<dbReference type="Proteomes" id="UP000019114">
    <property type="component" value="Unassembled WGS sequence"/>
</dbReference>